<dbReference type="InterPro" id="IPR049261">
    <property type="entry name" value="RecA-like_C"/>
</dbReference>
<dbReference type="PANTHER" id="PTHR45900">
    <property type="entry name" value="RECA"/>
    <property type="match status" value="1"/>
</dbReference>
<name>V6DFB1_9BACT</name>
<comment type="function">
    <text evidence="7">Can catalyze the hydrolysis of ATP in the presence of single-stranded DNA, the ATP-dependent uptake of single-stranded DNA by duplex DNA, and the ATP-dependent hybridization of homologous single-stranded DNAs. It interacts with LexA causing its activation and leading to its autocatalytic cleavage.</text>
</comment>
<dbReference type="HOGENOM" id="CLU_040469_3_2_7"/>
<evidence type="ECO:0000256" key="7">
    <source>
        <dbReference type="HAMAP-Rule" id="MF_00268"/>
    </source>
</evidence>
<evidence type="ECO:0000256" key="1">
    <source>
        <dbReference type="ARBA" id="ARBA00009391"/>
    </source>
</evidence>
<dbReference type="RefSeq" id="WP_023791160.1">
    <property type="nucleotide sequence ID" value="NC_023003.1"/>
</dbReference>
<keyword evidence="4 7" id="KW-0067">ATP-binding</keyword>
<comment type="caution">
    <text evidence="7">Lacks conserved residue(s) required for the propagation of feature annotation.</text>
</comment>
<dbReference type="HAMAP" id="MF_00268">
    <property type="entry name" value="RecA"/>
    <property type="match status" value="1"/>
</dbReference>
<dbReference type="Gene3D" id="3.40.50.300">
    <property type="entry name" value="P-loop containing nucleotide triphosphate hydrolases"/>
    <property type="match status" value="1"/>
</dbReference>
<keyword evidence="3 7" id="KW-0547">Nucleotide-binding</keyword>
<dbReference type="NCBIfam" id="TIGR02012">
    <property type="entry name" value="tigrfam_recA"/>
    <property type="match status" value="1"/>
</dbReference>
<dbReference type="InterPro" id="IPR027417">
    <property type="entry name" value="P-loop_NTPase"/>
</dbReference>
<evidence type="ECO:0000259" key="11">
    <source>
        <dbReference type="PROSITE" id="PS50163"/>
    </source>
</evidence>
<dbReference type="KEGG" id="dpb:BABL1_gene_954"/>
<dbReference type="EMBL" id="HG793133">
    <property type="protein sequence ID" value="CDK30260.1"/>
    <property type="molecule type" value="Genomic_DNA"/>
</dbReference>
<keyword evidence="7 9" id="KW-0227">DNA damage</keyword>
<dbReference type="GO" id="GO:0006281">
    <property type="term" value="P:DNA repair"/>
    <property type="evidence" value="ECO:0007669"/>
    <property type="project" value="UniProtKB-UniRule"/>
</dbReference>
<dbReference type="GO" id="GO:0009432">
    <property type="term" value="P:SOS response"/>
    <property type="evidence" value="ECO:0007669"/>
    <property type="project" value="UniProtKB-UniRule"/>
</dbReference>
<evidence type="ECO:0000256" key="8">
    <source>
        <dbReference type="RuleBase" id="RU000526"/>
    </source>
</evidence>
<proteinExistence type="inferred from homology"/>
<dbReference type="InterPro" id="IPR020584">
    <property type="entry name" value="DNA_recomb/repair_RecA_CS"/>
</dbReference>
<keyword evidence="13" id="KW-1185">Reference proteome</keyword>
<evidence type="ECO:0000256" key="2">
    <source>
        <dbReference type="ARBA" id="ARBA00015553"/>
    </source>
</evidence>
<dbReference type="GO" id="GO:0003684">
    <property type="term" value="F:damaged DNA binding"/>
    <property type="evidence" value="ECO:0007669"/>
    <property type="project" value="UniProtKB-UniRule"/>
</dbReference>
<sequence>MKEKLRKDLEVEGDSKKQALDVILSQIEKQYGKGSVMFLGQSTALDVEAISTGSLLIDNAIGIKGLPRGRVIEIFGPEASGKTTIALQVVAQAQKQGGICAFIDAEHALDPSYAKKIGINTDDLLISQPDYGEQALDIAEMLVRSGAIDVIVIDSVAALVPKTELEGDMGDTHIGLQARLMSQALRKLTPIVHKSKTILIFINQVRQNINAMAFANKETTTGGNALKFYASLRIEVRRIETLKKDDVNFGNRVAVKLVKNKMAPPFKRVVVDLIFNEGISKELDLLDAALQCGVIKQAGSWFSYESEKIAQGRDQVCQFLKANTDFYKKIRNNIEQIFESRKVDININENSNI</sequence>
<dbReference type="OrthoDB" id="9776733at2"/>
<dbReference type="InterPro" id="IPR023400">
    <property type="entry name" value="RecA_C_sf"/>
</dbReference>
<evidence type="ECO:0000256" key="6">
    <source>
        <dbReference type="ARBA" id="ARBA00023172"/>
    </source>
</evidence>
<feature type="domain" description="RecA family profile 1" evidence="10">
    <location>
        <begin position="46"/>
        <end position="205"/>
    </location>
</feature>
<dbReference type="Pfam" id="PF21096">
    <property type="entry name" value="RecA_C"/>
    <property type="match status" value="1"/>
</dbReference>
<dbReference type="FunFam" id="3.40.50.300:FF:000087">
    <property type="entry name" value="Recombinase RecA"/>
    <property type="match status" value="1"/>
</dbReference>
<keyword evidence="7 8" id="KW-0234">DNA repair</keyword>
<evidence type="ECO:0000256" key="5">
    <source>
        <dbReference type="ARBA" id="ARBA00023125"/>
    </source>
</evidence>
<dbReference type="InterPro" id="IPR020587">
    <property type="entry name" value="RecA_monomer-monomer_interface"/>
</dbReference>
<protein>
    <recommendedName>
        <fullName evidence="2 7">Protein RecA</fullName>
    </recommendedName>
    <alternativeName>
        <fullName evidence="7 8">Recombinase A</fullName>
    </alternativeName>
</protein>
<dbReference type="GO" id="GO:0006310">
    <property type="term" value="P:DNA recombination"/>
    <property type="evidence" value="ECO:0007669"/>
    <property type="project" value="UniProtKB-UniRule"/>
</dbReference>
<comment type="similarity">
    <text evidence="1 7 9">Belongs to the RecA family.</text>
</comment>
<keyword evidence="6 7" id="KW-0233">DNA recombination</keyword>
<dbReference type="GO" id="GO:0005524">
    <property type="term" value="F:ATP binding"/>
    <property type="evidence" value="ECO:0007669"/>
    <property type="project" value="UniProtKB-UniRule"/>
</dbReference>
<evidence type="ECO:0000313" key="13">
    <source>
        <dbReference type="Proteomes" id="UP000018769"/>
    </source>
</evidence>
<dbReference type="InterPro" id="IPR020588">
    <property type="entry name" value="RecA_ATP-bd"/>
</dbReference>
<dbReference type="AlphaFoldDB" id="V6DFB1"/>
<accession>V6DFB1</accession>
<dbReference type="SMART" id="SM00382">
    <property type="entry name" value="AAA"/>
    <property type="match status" value="1"/>
</dbReference>
<dbReference type="PROSITE" id="PS00321">
    <property type="entry name" value="RECA_1"/>
    <property type="match status" value="1"/>
</dbReference>
<dbReference type="STRING" id="673862.BABL1_gene_954"/>
<dbReference type="SUPFAM" id="SSF54752">
    <property type="entry name" value="RecA protein, C-terminal domain"/>
    <property type="match status" value="1"/>
</dbReference>
<feature type="domain" description="RecA family profile 2" evidence="11">
    <location>
        <begin position="211"/>
        <end position="284"/>
    </location>
</feature>
<dbReference type="SUPFAM" id="SSF52540">
    <property type="entry name" value="P-loop containing nucleoside triphosphate hydrolases"/>
    <property type="match status" value="1"/>
</dbReference>
<dbReference type="GO" id="GO:0003697">
    <property type="term" value="F:single-stranded DNA binding"/>
    <property type="evidence" value="ECO:0007669"/>
    <property type="project" value="UniProtKB-UniRule"/>
</dbReference>
<comment type="subcellular location">
    <subcellularLocation>
        <location evidence="7">Cytoplasm</location>
    </subcellularLocation>
</comment>
<dbReference type="PATRIC" id="fig|673862.3.peg.148"/>
<dbReference type="PRINTS" id="PR00142">
    <property type="entry name" value="RECA"/>
</dbReference>
<keyword evidence="5 7" id="KW-0238">DNA-binding</keyword>
<dbReference type="Proteomes" id="UP000018769">
    <property type="component" value="Chromosome I"/>
</dbReference>
<dbReference type="GO" id="GO:0005829">
    <property type="term" value="C:cytosol"/>
    <property type="evidence" value="ECO:0007669"/>
    <property type="project" value="TreeGrafter"/>
</dbReference>
<keyword evidence="7 8" id="KW-0742">SOS response</keyword>
<organism evidence="12 13">
    <name type="scientific">Candidatus Babela massiliensis</name>
    <dbReference type="NCBI Taxonomy" id="673862"/>
    <lineage>
        <taxon>Bacteria</taxon>
        <taxon>Candidatus Babelota</taxon>
        <taxon>Candidatus Babeliae</taxon>
        <taxon>Candidatus Babeliales</taxon>
        <taxon>Candidatus Babeliaceae</taxon>
        <taxon>Candidatus Babela</taxon>
    </lineage>
</organism>
<dbReference type="PANTHER" id="PTHR45900:SF1">
    <property type="entry name" value="MITOCHONDRIAL DNA REPAIR PROTEIN RECA HOMOLOG-RELATED"/>
    <property type="match status" value="1"/>
</dbReference>
<evidence type="ECO:0000256" key="9">
    <source>
        <dbReference type="RuleBase" id="RU004527"/>
    </source>
</evidence>
<evidence type="ECO:0000313" key="12">
    <source>
        <dbReference type="EMBL" id="CDK30260.1"/>
    </source>
</evidence>
<keyword evidence="7" id="KW-0963">Cytoplasm</keyword>
<evidence type="ECO:0000259" key="10">
    <source>
        <dbReference type="PROSITE" id="PS50162"/>
    </source>
</evidence>
<dbReference type="PROSITE" id="PS50162">
    <property type="entry name" value="RECA_2"/>
    <property type="match status" value="1"/>
</dbReference>
<dbReference type="CDD" id="cd00983">
    <property type="entry name" value="RecA"/>
    <property type="match status" value="1"/>
</dbReference>
<dbReference type="eggNOG" id="COG0468">
    <property type="taxonomic scope" value="Bacteria"/>
</dbReference>
<dbReference type="GO" id="GO:0140664">
    <property type="term" value="F:ATP-dependent DNA damage sensor activity"/>
    <property type="evidence" value="ECO:0007669"/>
    <property type="project" value="InterPro"/>
</dbReference>
<dbReference type="InterPro" id="IPR049428">
    <property type="entry name" value="RecA-like_N"/>
</dbReference>
<dbReference type="Pfam" id="PF00154">
    <property type="entry name" value="RecA_N"/>
    <property type="match status" value="1"/>
</dbReference>
<evidence type="ECO:0000256" key="3">
    <source>
        <dbReference type="ARBA" id="ARBA00022741"/>
    </source>
</evidence>
<dbReference type="InterPro" id="IPR003593">
    <property type="entry name" value="AAA+_ATPase"/>
</dbReference>
<evidence type="ECO:0000256" key="4">
    <source>
        <dbReference type="ARBA" id="ARBA00022840"/>
    </source>
</evidence>
<gene>
    <name evidence="7 12" type="primary">recA</name>
    <name evidence="12" type="ORF">BABL1_gene_954</name>
</gene>
<reference evidence="12 13" key="1">
    <citation type="journal article" date="2015" name="Biol. Direct">
        <title>Babela massiliensis, a representative of a widespread bacterial phylum with unusual adaptations to parasitism in amoebae.</title>
        <authorList>
            <person name="Pagnier I."/>
            <person name="Yutin N."/>
            <person name="Croce O."/>
            <person name="Makarova K.S."/>
            <person name="Wolf Y.I."/>
            <person name="Benamar S."/>
            <person name="Raoult D."/>
            <person name="Koonin E.V."/>
            <person name="La Scola B."/>
        </authorList>
    </citation>
    <scope>NUCLEOTIDE SEQUENCE [LARGE SCALE GENOMIC DNA]</scope>
    <source>
        <strain evidence="13">BABL1</strain>
    </source>
</reference>
<dbReference type="InterPro" id="IPR013765">
    <property type="entry name" value="DNA_recomb/repair_RecA"/>
</dbReference>
<dbReference type="PROSITE" id="PS50163">
    <property type="entry name" value="RECA_3"/>
    <property type="match status" value="1"/>
</dbReference>